<dbReference type="Pfam" id="PF00773">
    <property type="entry name" value="RNB"/>
    <property type="match status" value="1"/>
</dbReference>
<dbReference type="Proteomes" id="UP000002036">
    <property type="component" value="Chromosome C"/>
</dbReference>
<proteinExistence type="inferred from homology"/>
<gene>
    <name evidence="3" type="ordered locus">KLTH0C03674g</name>
</gene>
<dbReference type="KEGG" id="lth:KLTH0C03674g"/>
<comment type="similarity">
    <text evidence="1">Belongs to the RNR ribonuclease family.</text>
</comment>
<accession>C5DDT6</accession>
<evidence type="ECO:0000256" key="1">
    <source>
        <dbReference type="RuleBase" id="RU003901"/>
    </source>
</evidence>
<dbReference type="GO" id="GO:0000932">
    <property type="term" value="C:P-body"/>
    <property type="evidence" value="ECO:0007669"/>
    <property type="project" value="TreeGrafter"/>
</dbReference>
<dbReference type="GO" id="GO:0006402">
    <property type="term" value="P:mRNA catabolic process"/>
    <property type="evidence" value="ECO:0007669"/>
    <property type="project" value="TreeGrafter"/>
</dbReference>
<dbReference type="InterPro" id="IPR001900">
    <property type="entry name" value="RNase_II/R"/>
</dbReference>
<dbReference type="PANTHER" id="PTHR23355:SF59">
    <property type="entry name" value="EXORIBONUCLEASE II, MITOCHONDRIAL"/>
    <property type="match status" value="1"/>
</dbReference>
<dbReference type="STRING" id="559295.C5DDT6"/>
<dbReference type="InterPro" id="IPR012340">
    <property type="entry name" value="NA-bd_OB-fold"/>
</dbReference>
<dbReference type="HOGENOM" id="CLU_012624_0_0_1"/>
<dbReference type="RefSeq" id="XP_002552385.1">
    <property type="nucleotide sequence ID" value="XM_002552339.1"/>
</dbReference>
<dbReference type="OMA" id="VFCIDSE"/>
<dbReference type="PANTHER" id="PTHR23355">
    <property type="entry name" value="RIBONUCLEASE"/>
    <property type="match status" value="1"/>
</dbReference>
<dbReference type="eggNOG" id="KOG2102">
    <property type="taxonomic scope" value="Eukaryota"/>
</dbReference>
<evidence type="ECO:0000313" key="3">
    <source>
        <dbReference type="EMBL" id="CAR21947.1"/>
    </source>
</evidence>
<dbReference type="SUPFAM" id="SSF50249">
    <property type="entry name" value="Nucleic acid-binding proteins"/>
    <property type="match status" value="1"/>
</dbReference>
<name>C5DDT6_LACTC</name>
<evidence type="ECO:0000313" key="4">
    <source>
        <dbReference type="Proteomes" id="UP000002036"/>
    </source>
</evidence>
<dbReference type="SMART" id="SM00955">
    <property type="entry name" value="RNB"/>
    <property type="match status" value="1"/>
</dbReference>
<dbReference type="InParanoid" id="C5DDT6"/>
<reference evidence="3 4" key="1">
    <citation type="journal article" date="2009" name="Genome Res.">
        <title>Comparative genomics of protoploid Saccharomycetaceae.</title>
        <authorList>
            <consortium name="The Genolevures Consortium"/>
            <person name="Souciet J.-L."/>
            <person name="Dujon B."/>
            <person name="Gaillardin C."/>
            <person name="Johnston M."/>
            <person name="Baret P.V."/>
            <person name="Cliften P."/>
            <person name="Sherman D.J."/>
            <person name="Weissenbach J."/>
            <person name="Westhof E."/>
            <person name="Wincker P."/>
            <person name="Jubin C."/>
            <person name="Poulain J."/>
            <person name="Barbe V."/>
            <person name="Segurens B."/>
            <person name="Artiguenave F."/>
            <person name="Anthouard V."/>
            <person name="Vacherie B."/>
            <person name="Val M.-E."/>
            <person name="Fulton R.S."/>
            <person name="Minx P."/>
            <person name="Wilson R."/>
            <person name="Durrens P."/>
            <person name="Jean G."/>
            <person name="Marck C."/>
            <person name="Martin T."/>
            <person name="Nikolski M."/>
            <person name="Rolland T."/>
            <person name="Seret M.-L."/>
            <person name="Casaregola S."/>
            <person name="Despons L."/>
            <person name="Fairhead C."/>
            <person name="Fischer G."/>
            <person name="Lafontaine I."/>
            <person name="Leh V."/>
            <person name="Lemaire M."/>
            <person name="de Montigny J."/>
            <person name="Neuveglise C."/>
            <person name="Thierry A."/>
            <person name="Blanc-Lenfle I."/>
            <person name="Bleykasten C."/>
            <person name="Diffels J."/>
            <person name="Fritsch E."/>
            <person name="Frangeul L."/>
            <person name="Goeffon A."/>
            <person name="Jauniaux N."/>
            <person name="Kachouri-Lafond R."/>
            <person name="Payen C."/>
            <person name="Potier S."/>
            <person name="Pribylova L."/>
            <person name="Ozanne C."/>
            <person name="Richard G.-F."/>
            <person name="Sacerdot C."/>
            <person name="Straub M.-L."/>
            <person name="Talla E."/>
        </authorList>
    </citation>
    <scope>NUCLEOTIDE SEQUENCE [LARGE SCALE GENOMIC DNA]</scope>
    <source>
        <strain evidence="4">ATCC 56472 / CBS 6340 / NRRL Y-8284</strain>
    </source>
</reference>
<dbReference type="GO" id="GO:0003723">
    <property type="term" value="F:RNA binding"/>
    <property type="evidence" value="ECO:0007669"/>
    <property type="project" value="InterPro"/>
</dbReference>
<protein>
    <submittedName>
        <fullName evidence="3">KLTH0C03674p</fullName>
    </submittedName>
</protein>
<dbReference type="AlphaFoldDB" id="C5DDT6"/>
<keyword evidence="4" id="KW-1185">Reference proteome</keyword>
<dbReference type="EMBL" id="CU928167">
    <property type="protein sequence ID" value="CAR21947.1"/>
    <property type="molecule type" value="Genomic_DNA"/>
</dbReference>
<dbReference type="InterPro" id="IPR022966">
    <property type="entry name" value="RNase_II/R_CS"/>
</dbReference>
<dbReference type="InterPro" id="IPR050180">
    <property type="entry name" value="RNR_Ribonuclease"/>
</dbReference>
<dbReference type="FunCoup" id="C5DDT6">
    <property type="interactions" value="134"/>
</dbReference>
<dbReference type="GeneID" id="8291249"/>
<dbReference type="GO" id="GO:0000175">
    <property type="term" value="F:3'-5'-RNA exonuclease activity"/>
    <property type="evidence" value="ECO:0007669"/>
    <property type="project" value="TreeGrafter"/>
</dbReference>
<sequence length="948" mass="107458">MIELISGSMDFTQQKTMVRHFHRALRALKKSPETLKSLDNIPGPAKFVYQRPGQLEPGVEIKQLSHIQKGLDERFYNQHFLPSKNWCRDNAVNWANMKDYLNMDLTSLSSKQRADMNDSLKPEVFDSESGTFRMHPSHLLDSSLKIGDLVLLRSDPSQLCMCVEVPTEVTNPSYAFATIDGHIRFGERNMILLRIPSFHKAAAKYLIKEEVPFLNTRIGAVKDSPEKTFMLSIVARQLYTSYVPFEITKAAWNRMGVTTKKLELLHRFLQRSTGPWQMSIFKLCELVALLDIDKCQSSSTGSYIEGILKEAGMFRDAHPIESFSGRSLKSIDASDFLATYWSLVQQQEHNLWGQIHSHRAMLTPISVTVLPLTSHHLYYKEVLKELKKDNYAALESFAKLINTGERNSAKLQYPQISRLLRDYAAGNFHNNGPIITIVSKLFRKLDKYQNNDITRDLCHEFLQELTCESIPNPQLLSNEIRSPSTSERAVLEQKIYDLALPNQNDDISRRHDFGKMNVYCIDSETAHEIDDGISIEATGENAYTLHIHIADPVSLFSNSQEGSFSKEIWNIALQRGFTSYLPDCVTPMLPKSYSKAGDLGKDGIASKTLSFSVDIRCRKNNVEILEETFSVKLGLVSQFPRVTYKVVDRILGLEQDASQQTQELRTLHKIALLLRSKRVKEQNAIIFGEGFNRGLVKLMPTQTNTATALSFEDQEETASTVLVSEIMILANTMAGKFFRDRGIPGVFRCYKGLQLKDNARQGYNSLRDMMHSQKFPSAKDIAKLSSLLNSSFYSARAEKHEMIGAPAYLPVTSPLRRFADLVNHWQLHCYLAGFPLKFSEDQVSDLAWHIQSRDVVLRKAARDSASFWTLVHLKSQQELNPSRRLSVMVTSVPRLGVVRCVLPELSTARGILKLKPEASSTVAIGDVVHNCRITRLDCLDSIMELEMQ</sequence>
<evidence type="ECO:0000259" key="2">
    <source>
        <dbReference type="SMART" id="SM00955"/>
    </source>
</evidence>
<dbReference type="OrthoDB" id="2285229at2759"/>
<feature type="domain" description="RNB" evidence="2">
    <location>
        <begin position="510"/>
        <end position="833"/>
    </location>
</feature>
<organism evidence="3 4">
    <name type="scientific">Lachancea thermotolerans (strain ATCC 56472 / CBS 6340 / NRRL Y-8284)</name>
    <name type="common">Yeast</name>
    <name type="synonym">Kluyveromyces thermotolerans</name>
    <dbReference type="NCBI Taxonomy" id="559295"/>
    <lineage>
        <taxon>Eukaryota</taxon>
        <taxon>Fungi</taxon>
        <taxon>Dikarya</taxon>
        <taxon>Ascomycota</taxon>
        <taxon>Saccharomycotina</taxon>
        <taxon>Saccharomycetes</taxon>
        <taxon>Saccharomycetales</taxon>
        <taxon>Saccharomycetaceae</taxon>
        <taxon>Lachancea</taxon>
    </lineage>
</organism>
<dbReference type="PROSITE" id="PS01175">
    <property type="entry name" value="RIBONUCLEASE_II"/>
    <property type="match status" value="1"/>
</dbReference>